<dbReference type="InterPro" id="IPR004268">
    <property type="entry name" value="MurJ"/>
</dbReference>
<feature type="transmembrane region" description="Helical" evidence="8">
    <location>
        <begin position="290"/>
        <end position="309"/>
    </location>
</feature>
<feature type="transmembrane region" description="Helical" evidence="8">
    <location>
        <begin position="164"/>
        <end position="185"/>
    </location>
</feature>
<name>A0A0A0BYN4_9CELL</name>
<evidence type="ECO:0000256" key="5">
    <source>
        <dbReference type="ARBA" id="ARBA00022984"/>
    </source>
</evidence>
<dbReference type="GO" id="GO:0034204">
    <property type="term" value="P:lipid translocation"/>
    <property type="evidence" value="ECO:0007669"/>
    <property type="project" value="TreeGrafter"/>
</dbReference>
<feature type="transmembrane region" description="Helical" evidence="8">
    <location>
        <begin position="246"/>
        <end position="270"/>
    </location>
</feature>
<dbReference type="InterPro" id="IPR051050">
    <property type="entry name" value="Lipid_II_flippase_MurJ/MviN"/>
</dbReference>
<keyword evidence="6 8" id="KW-1133">Transmembrane helix</keyword>
<keyword evidence="7 8" id="KW-0472">Membrane</keyword>
<evidence type="ECO:0000256" key="2">
    <source>
        <dbReference type="ARBA" id="ARBA00022475"/>
    </source>
</evidence>
<dbReference type="GO" id="GO:0008360">
    <property type="term" value="P:regulation of cell shape"/>
    <property type="evidence" value="ECO:0007669"/>
    <property type="project" value="UniProtKB-KW"/>
</dbReference>
<feature type="transmembrane region" description="Helical" evidence="8">
    <location>
        <begin position="58"/>
        <end position="82"/>
    </location>
</feature>
<dbReference type="Pfam" id="PF03023">
    <property type="entry name" value="MurJ"/>
    <property type="match status" value="1"/>
</dbReference>
<dbReference type="AlphaFoldDB" id="A0A0A0BYN4"/>
<comment type="caution">
    <text evidence="9">The sequence shown here is derived from an EMBL/GenBank/DDBJ whole genome shotgun (WGS) entry which is preliminary data.</text>
</comment>
<gene>
    <name evidence="9" type="ORF">N868_00990</name>
</gene>
<keyword evidence="10" id="KW-1185">Reference proteome</keyword>
<feature type="transmembrane region" description="Helical" evidence="8">
    <location>
        <begin position="361"/>
        <end position="384"/>
    </location>
</feature>
<feature type="transmembrane region" description="Helical" evidence="8">
    <location>
        <begin position="131"/>
        <end position="157"/>
    </location>
</feature>
<feature type="transmembrane region" description="Helical" evidence="8">
    <location>
        <begin position="431"/>
        <end position="452"/>
    </location>
</feature>
<feature type="transmembrane region" description="Helical" evidence="8">
    <location>
        <begin position="205"/>
        <end position="225"/>
    </location>
</feature>
<comment type="subcellular location">
    <subcellularLocation>
        <location evidence="1">Cell membrane</location>
        <topology evidence="1">Multi-pass membrane protein</topology>
    </subcellularLocation>
</comment>
<dbReference type="PANTHER" id="PTHR47019">
    <property type="entry name" value="LIPID II FLIPPASE MURJ"/>
    <property type="match status" value="1"/>
</dbReference>
<dbReference type="PANTHER" id="PTHR47019:SF1">
    <property type="entry name" value="LIPID II FLIPPASE MURJ"/>
    <property type="match status" value="1"/>
</dbReference>
<dbReference type="GO" id="GO:0005886">
    <property type="term" value="C:plasma membrane"/>
    <property type="evidence" value="ECO:0007669"/>
    <property type="project" value="UniProtKB-SubCell"/>
</dbReference>
<dbReference type="GO" id="GO:0015648">
    <property type="term" value="F:lipid-linked peptidoglycan transporter activity"/>
    <property type="evidence" value="ECO:0007669"/>
    <property type="project" value="TreeGrafter"/>
</dbReference>
<keyword evidence="4" id="KW-0133">Cell shape</keyword>
<evidence type="ECO:0000256" key="3">
    <source>
        <dbReference type="ARBA" id="ARBA00022692"/>
    </source>
</evidence>
<evidence type="ECO:0000256" key="4">
    <source>
        <dbReference type="ARBA" id="ARBA00022960"/>
    </source>
</evidence>
<reference evidence="9 10" key="1">
    <citation type="submission" date="2013-08" db="EMBL/GenBank/DDBJ databases">
        <title>Genome sequencing of Cellulomonas carbonis T26.</title>
        <authorList>
            <person name="Chen F."/>
            <person name="Li Y."/>
            <person name="Wang G."/>
        </authorList>
    </citation>
    <scope>NUCLEOTIDE SEQUENCE [LARGE SCALE GENOMIC DNA]</scope>
    <source>
        <strain evidence="9 10">T26</strain>
    </source>
</reference>
<dbReference type="EMBL" id="AXCY01000007">
    <property type="protein sequence ID" value="KGM12234.1"/>
    <property type="molecule type" value="Genomic_DNA"/>
</dbReference>
<evidence type="ECO:0000313" key="10">
    <source>
        <dbReference type="Proteomes" id="UP000029839"/>
    </source>
</evidence>
<evidence type="ECO:0000256" key="8">
    <source>
        <dbReference type="SAM" id="Phobius"/>
    </source>
</evidence>
<accession>A0A0A0BYN4</accession>
<proteinExistence type="predicted"/>
<protein>
    <submittedName>
        <fullName evidence="9">Membrane protein</fullName>
    </submittedName>
</protein>
<organism evidence="9 10">
    <name type="scientific">Cellulomonas carbonis T26</name>
    <dbReference type="NCBI Taxonomy" id="947969"/>
    <lineage>
        <taxon>Bacteria</taxon>
        <taxon>Bacillati</taxon>
        <taxon>Actinomycetota</taxon>
        <taxon>Actinomycetes</taxon>
        <taxon>Micrococcales</taxon>
        <taxon>Cellulomonadaceae</taxon>
        <taxon>Cellulomonas</taxon>
    </lineage>
</organism>
<evidence type="ECO:0000256" key="1">
    <source>
        <dbReference type="ARBA" id="ARBA00004651"/>
    </source>
</evidence>
<dbReference type="GO" id="GO:0009252">
    <property type="term" value="P:peptidoglycan biosynthetic process"/>
    <property type="evidence" value="ECO:0007669"/>
    <property type="project" value="UniProtKB-KW"/>
</dbReference>
<feature type="transmembrane region" description="Helical" evidence="8">
    <location>
        <begin position="330"/>
        <end position="349"/>
    </location>
</feature>
<dbReference type="Proteomes" id="UP000029839">
    <property type="component" value="Unassembled WGS sequence"/>
</dbReference>
<evidence type="ECO:0000256" key="6">
    <source>
        <dbReference type="ARBA" id="ARBA00022989"/>
    </source>
</evidence>
<evidence type="ECO:0000313" key="9">
    <source>
        <dbReference type="EMBL" id="KGM12234.1"/>
    </source>
</evidence>
<keyword evidence="5" id="KW-0573">Peptidoglycan synthesis</keyword>
<feature type="transmembrane region" description="Helical" evidence="8">
    <location>
        <begin position="501"/>
        <end position="522"/>
    </location>
</feature>
<feature type="transmembrane region" description="Helical" evidence="8">
    <location>
        <begin position="396"/>
        <end position="419"/>
    </location>
</feature>
<feature type="transmembrane region" description="Helical" evidence="8">
    <location>
        <begin position="94"/>
        <end position="119"/>
    </location>
</feature>
<evidence type="ECO:0000256" key="7">
    <source>
        <dbReference type="ARBA" id="ARBA00023136"/>
    </source>
</evidence>
<feature type="transmembrane region" description="Helical" evidence="8">
    <location>
        <begin position="464"/>
        <end position="481"/>
    </location>
</feature>
<sequence>MTPASRSWARGLVGAAAVIALVTVASRVAGFARSVVQSDAVGATGLGAVYNSANMLPNVLFEVVAGGALAGAVVPLLAAPLARRVGADVDRIASALLGWALVVLVPLAAVLALLARPIASLVLQSSDTARVALAADFLVAFAPQVPLYGIGVVLTGVLQAHRRFVAPAAAPLLSSAVVIGVFAVFDRMVLDPGDLDSVSASEAALLAWGTTAGVAALSLPLLWPVHRCGVRLRPTLTFPPGVARRARALAGAGVGALLAQQASVLAALLLANRYGGDAYAVVPLLQAVYVLPYAVLAVPLATAAFPRLAERASQDDRTGFARLASTTTRGVLVVAALGATVLVAAAPAVEQFFRLYGEGDFTGMGAGLAWTAPGLVGFALVLHLSRTLYALERGRAAMVATVSGWLVVVGVAVLVVPALAGASADQPATLVGLGVANTAGMAVAGIGLLVAVSRSAGRSAVHGVVRTAAVLLVGGVGGGLAGRVVGDQVLRREGEGIGEAVAAGTLAAVAAGVVVVALALLVDRHSVLAVLRRTRPAEGRARPVPEAR</sequence>
<keyword evidence="2" id="KW-1003">Cell membrane</keyword>
<keyword evidence="3 8" id="KW-0812">Transmembrane</keyword>
<dbReference type="PRINTS" id="PR01806">
    <property type="entry name" value="VIRFACTRMVIN"/>
</dbReference>
<reference evidence="9 10" key="2">
    <citation type="journal article" date="2015" name="Stand. Genomic Sci.">
        <title>Draft genome sequence of Cellulomonas carbonis T26(T) and comparative analysis of six Cellulomonas genomes.</title>
        <authorList>
            <person name="Zhuang W."/>
            <person name="Zhang S."/>
            <person name="Xia X."/>
            <person name="Wang G."/>
        </authorList>
    </citation>
    <scope>NUCLEOTIDE SEQUENCE [LARGE SCALE GENOMIC DNA]</scope>
    <source>
        <strain evidence="9 10">T26</strain>
    </source>
</reference>